<keyword evidence="1" id="KW-1133">Transmembrane helix</keyword>
<sequence>MRTEWCLMYLISLTFFLETLCLPLFNTLYSYRPPERIYDASFNMIFNDAGYSGGYRVGRMKKGERPKKKNLKILLVYKAASVGEIVTSCGLLIGVDQNPIIMMFKLFVFLASLVTALCAPSPLPKPLTYISPDITYFKAYSTPLAYSSSYTYNNLGYAPGYYSNYFYSSPLAYTI</sequence>
<keyword evidence="1" id="KW-0812">Transmembrane</keyword>
<feature type="transmembrane region" description="Helical" evidence="1">
    <location>
        <begin position="75"/>
        <end position="94"/>
    </location>
</feature>
<dbReference type="EMBL" id="JAACXV010000088">
    <property type="protein sequence ID" value="KAF7283764.1"/>
    <property type="molecule type" value="Genomic_DNA"/>
</dbReference>
<evidence type="ECO:0000256" key="1">
    <source>
        <dbReference type="SAM" id="Phobius"/>
    </source>
</evidence>
<gene>
    <name evidence="2" type="ORF">GWI33_023013</name>
</gene>
<evidence type="ECO:0000313" key="2">
    <source>
        <dbReference type="EMBL" id="KAF7283764.1"/>
    </source>
</evidence>
<dbReference type="Proteomes" id="UP000625711">
    <property type="component" value="Unassembled WGS sequence"/>
</dbReference>
<proteinExistence type="predicted"/>
<protein>
    <submittedName>
        <fullName evidence="2">Uncharacterized protein</fullName>
    </submittedName>
</protein>
<comment type="caution">
    <text evidence="2">The sequence shown here is derived from an EMBL/GenBank/DDBJ whole genome shotgun (WGS) entry which is preliminary data.</text>
</comment>
<reference evidence="2" key="1">
    <citation type="submission" date="2020-08" db="EMBL/GenBank/DDBJ databases">
        <title>Genome sequencing and assembly of the red palm weevil Rhynchophorus ferrugineus.</title>
        <authorList>
            <person name="Dias G.B."/>
            <person name="Bergman C.M."/>
            <person name="Manee M."/>
        </authorList>
    </citation>
    <scope>NUCLEOTIDE SEQUENCE</scope>
    <source>
        <strain evidence="2">AA-2017</strain>
        <tissue evidence="2">Whole larva</tissue>
    </source>
</reference>
<dbReference type="AlphaFoldDB" id="A0A834IMF9"/>
<accession>A0A834IMF9</accession>
<name>A0A834IMF9_RHYFE</name>
<organism evidence="2 3">
    <name type="scientific">Rhynchophorus ferrugineus</name>
    <name type="common">Red palm weevil</name>
    <name type="synonym">Curculio ferrugineus</name>
    <dbReference type="NCBI Taxonomy" id="354439"/>
    <lineage>
        <taxon>Eukaryota</taxon>
        <taxon>Metazoa</taxon>
        <taxon>Ecdysozoa</taxon>
        <taxon>Arthropoda</taxon>
        <taxon>Hexapoda</taxon>
        <taxon>Insecta</taxon>
        <taxon>Pterygota</taxon>
        <taxon>Neoptera</taxon>
        <taxon>Endopterygota</taxon>
        <taxon>Coleoptera</taxon>
        <taxon>Polyphaga</taxon>
        <taxon>Cucujiformia</taxon>
        <taxon>Curculionidae</taxon>
        <taxon>Dryophthorinae</taxon>
        <taxon>Rhynchophorus</taxon>
    </lineage>
</organism>
<keyword evidence="3" id="KW-1185">Reference proteome</keyword>
<evidence type="ECO:0000313" key="3">
    <source>
        <dbReference type="Proteomes" id="UP000625711"/>
    </source>
</evidence>
<dbReference type="OrthoDB" id="10581703at2759"/>
<feature type="transmembrane region" description="Helical" evidence="1">
    <location>
        <begin position="7"/>
        <end position="25"/>
    </location>
</feature>
<keyword evidence="1" id="KW-0472">Membrane</keyword>